<keyword evidence="7" id="KW-1185">Reference proteome</keyword>
<reference evidence="6 7" key="1">
    <citation type="submission" date="2019-07" db="EMBL/GenBank/DDBJ databases">
        <title>De Novo Assembly of kiwifruit Actinidia rufa.</title>
        <authorList>
            <person name="Sugita-Konishi S."/>
            <person name="Sato K."/>
            <person name="Mori E."/>
            <person name="Abe Y."/>
            <person name="Kisaki G."/>
            <person name="Hamano K."/>
            <person name="Suezawa K."/>
            <person name="Otani M."/>
            <person name="Fukuda T."/>
            <person name="Manabe T."/>
            <person name="Gomi K."/>
            <person name="Tabuchi M."/>
            <person name="Akimitsu K."/>
            <person name="Kataoka I."/>
        </authorList>
    </citation>
    <scope>NUCLEOTIDE SEQUENCE [LARGE SCALE GENOMIC DNA]</scope>
    <source>
        <strain evidence="7">cv. Fuchu</strain>
    </source>
</reference>
<evidence type="ECO:0000256" key="3">
    <source>
        <dbReference type="RuleBase" id="RU000682"/>
    </source>
</evidence>
<feature type="region of interest" description="Disordered" evidence="4">
    <location>
        <begin position="1"/>
        <end position="66"/>
    </location>
</feature>
<dbReference type="GO" id="GO:0003677">
    <property type="term" value="F:DNA binding"/>
    <property type="evidence" value="ECO:0007669"/>
    <property type="project" value="UniProtKB-UniRule"/>
</dbReference>
<name>A0A7J0GIE1_9ERIC</name>
<evidence type="ECO:0000256" key="2">
    <source>
        <dbReference type="PROSITE-ProRule" id="PRU00108"/>
    </source>
</evidence>
<dbReference type="Proteomes" id="UP000585474">
    <property type="component" value="Unassembled WGS sequence"/>
</dbReference>
<dbReference type="PROSITE" id="PS50071">
    <property type="entry name" value="HOMEOBOX_2"/>
    <property type="match status" value="1"/>
</dbReference>
<dbReference type="CDD" id="cd00086">
    <property type="entry name" value="homeodomain"/>
    <property type="match status" value="1"/>
</dbReference>
<dbReference type="EMBL" id="BJWL01000021">
    <property type="protein sequence ID" value="GFZ10580.1"/>
    <property type="molecule type" value="Genomic_DNA"/>
</dbReference>
<proteinExistence type="predicted"/>
<dbReference type="PANTHER" id="PTHR45950:SF6">
    <property type="entry name" value="HOMEOBOX-LEUCINE ZIPPER PROTEIN ATHB-8"/>
    <property type="match status" value="1"/>
</dbReference>
<evidence type="ECO:0000256" key="4">
    <source>
        <dbReference type="SAM" id="MobiDB-lite"/>
    </source>
</evidence>
<accession>A0A7J0GIE1</accession>
<protein>
    <submittedName>
        <fullName evidence="6">Homeobox-leucine zipper family protein</fullName>
    </submittedName>
</protein>
<keyword evidence="2 3" id="KW-0539">Nucleus</keyword>
<sequence>MASSTRRRPTPTHWRPMRTPPTESTSSSRSSARPPASSKKNNSRRTNLPSSRQSPTSKMRPTTIPNMFGDIDKAISMKQKESVTALAFSIFTVSYRFNLWEKCSSNSFKFPPSTPLWNSKSTTALAPWMMAVTSACKEGKIGMDNGKYVRYTLEQVEALERVYHECPKPSSFRQQPLIHECPVLCNIEPEQIKVWFQNFFMNLCPFGCPVIA</sequence>
<dbReference type="InterPro" id="IPR044830">
    <property type="entry name" value="HD-Zip_III"/>
</dbReference>
<feature type="compositionally biased region" description="Basic residues" evidence="4">
    <location>
        <begin position="1"/>
        <end position="10"/>
    </location>
</feature>
<dbReference type="InterPro" id="IPR009057">
    <property type="entry name" value="Homeodomain-like_sf"/>
</dbReference>
<feature type="compositionally biased region" description="Low complexity" evidence="4">
    <location>
        <begin position="20"/>
        <end position="38"/>
    </location>
</feature>
<evidence type="ECO:0000313" key="7">
    <source>
        <dbReference type="Proteomes" id="UP000585474"/>
    </source>
</evidence>
<evidence type="ECO:0000313" key="6">
    <source>
        <dbReference type="EMBL" id="GFZ10580.1"/>
    </source>
</evidence>
<feature type="domain" description="Homeobox" evidence="5">
    <location>
        <begin position="142"/>
        <end position="198"/>
    </location>
</feature>
<dbReference type="AlphaFoldDB" id="A0A7J0GIE1"/>
<dbReference type="InterPro" id="IPR001356">
    <property type="entry name" value="HD"/>
</dbReference>
<feature type="compositionally biased region" description="Polar residues" evidence="4">
    <location>
        <begin position="44"/>
        <end position="65"/>
    </location>
</feature>
<organism evidence="6 7">
    <name type="scientific">Actinidia rufa</name>
    <dbReference type="NCBI Taxonomy" id="165716"/>
    <lineage>
        <taxon>Eukaryota</taxon>
        <taxon>Viridiplantae</taxon>
        <taxon>Streptophyta</taxon>
        <taxon>Embryophyta</taxon>
        <taxon>Tracheophyta</taxon>
        <taxon>Spermatophyta</taxon>
        <taxon>Magnoliopsida</taxon>
        <taxon>eudicotyledons</taxon>
        <taxon>Gunneridae</taxon>
        <taxon>Pentapetalae</taxon>
        <taxon>asterids</taxon>
        <taxon>Ericales</taxon>
        <taxon>Actinidiaceae</taxon>
        <taxon>Actinidia</taxon>
    </lineage>
</organism>
<comment type="subcellular location">
    <subcellularLocation>
        <location evidence="1 2 3">Nucleus</location>
    </subcellularLocation>
</comment>
<dbReference type="Gene3D" id="1.10.10.60">
    <property type="entry name" value="Homeodomain-like"/>
    <property type="match status" value="1"/>
</dbReference>
<feature type="DNA-binding region" description="Homeobox" evidence="2">
    <location>
        <begin position="144"/>
        <end position="199"/>
    </location>
</feature>
<dbReference type="OrthoDB" id="5875390at2759"/>
<comment type="caution">
    <text evidence="6">The sequence shown here is derived from an EMBL/GenBank/DDBJ whole genome shotgun (WGS) entry which is preliminary data.</text>
</comment>
<dbReference type="GO" id="GO:0005634">
    <property type="term" value="C:nucleus"/>
    <property type="evidence" value="ECO:0007669"/>
    <property type="project" value="UniProtKB-SubCell"/>
</dbReference>
<gene>
    <name evidence="6" type="ORF">Acr_21g0011790</name>
</gene>
<evidence type="ECO:0000259" key="5">
    <source>
        <dbReference type="PROSITE" id="PS50071"/>
    </source>
</evidence>
<dbReference type="SUPFAM" id="SSF46689">
    <property type="entry name" value="Homeodomain-like"/>
    <property type="match status" value="1"/>
</dbReference>
<dbReference type="Pfam" id="PF00046">
    <property type="entry name" value="Homeodomain"/>
    <property type="match status" value="1"/>
</dbReference>
<dbReference type="PANTHER" id="PTHR45950">
    <property type="entry name" value="HOMEOBOX-LEUCINE ZIPPER PROTEIN ATHB-14"/>
    <property type="match status" value="1"/>
</dbReference>
<dbReference type="GO" id="GO:0003700">
    <property type="term" value="F:DNA-binding transcription factor activity"/>
    <property type="evidence" value="ECO:0007669"/>
    <property type="project" value="InterPro"/>
</dbReference>
<evidence type="ECO:0000256" key="1">
    <source>
        <dbReference type="ARBA" id="ARBA00004123"/>
    </source>
</evidence>
<keyword evidence="2 3" id="KW-0238">DNA-binding</keyword>
<keyword evidence="2 3" id="KW-0371">Homeobox</keyword>